<name>A0A8J3TRU3_9ACTN</name>
<organism evidence="2 3">
    <name type="scientific">Planotetraspora mira</name>
    <dbReference type="NCBI Taxonomy" id="58121"/>
    <lineage>
        <taxon>Bacteria</taxon>
        <taxon>Bacillati</taxon>
        <taxon>Actinomycetota</taxon>
        <taxon>Actinomycetes</taxon>
        <taxon>Streptosporangiales</taxon>
        <taxon>Streptosporangiaceae</taxon>
        <taxon>Planotetraspora</taxon>
    </lineage>
</organism>
<gene>
    <name evidence="2" type="ORF">Pmi06nite_43590</name>
</gene>
<dbReference type="AlphaFoldDB" id="A0A8J3TRU3"/>
<feature type="region of interest" description="Disordered" evidence="1">
    <location>
        <begin position="1"/>
        <end position="29"/>
    </location>
</feature>
<proteinExistence type="predicted"/>
<evidence type="ECO:0000256" key="1">
    <source>
        <dbReference type="SAM" id="MobiDB-lite"/>
    </source>
</evidence>
<accession>A0A8J3TRU3</accession>
<keyword evidence="3" id="KW-1185">Reference proteome</keyword>
<evidence type="ECO:0000313" key="3">
    <source>
        <dbReference type="Proteomes" id="UP000650628"/>
    </source>
</evidence>
<dbReference type="Proteomes" id="UP000650628">
    <property type="component" value="Unassembled WGS sequence"/>
</dbReference>
<comment type="caution">
    <text evidence="2">The sequence shown here is derived from an EMBL/GenBank/DDBJ whole genome shotgun (WGS) entry which is preliminary data.</text>
</comment>
<sequence length="71" mass="7579">MNERYREVSDTPGNAKRAPLRGARWGKTRPPCVAKVSDGGPAGGQAAAVAIFRSRVSASRSSLRARSRPMP</sequence>
<evidence type="ECO:0000313" key="2">
    <source>
        <dbReference type="EMBL" id="GII30917.1"/>
    </source>
</evidence>
<reference evidence="2 3" key="1">
    <citation type="submission" date="2021-01" db="EMBL/GenBank/DDBJ databases">
        <title>Whole genome shotgun sequence of Planotetraspora mira NBRC 15435.</title>
        <authorList>
            <person name="Komaki H."/>
            <person name="Tamura T."/>
        </authorList>
    </citation>
    <scope>NUCLEOTIDE SEQUENCE [LARGE SCALE GENOMIC DNA]</scope>
    <source>
        <strain evidence="2 3">NBRC 15435</strain>
    </source>
</reference>
<protein>
    <submittedName>
        <fullName evidence="2">Uncharacterized protein</fullName>
    </submittedName>
</protein>
<dbReference type="EMBL" id="BOOO01000022">
    <property type="protein sequence ID" value="GII30917.1"/>
    <property type="molecule type" value="Genomic_DNA"/>
</dbReference>